<dbReference type="AlphaFoldDB" id="A0A1B6CRU6"/>
<evidence type="ECO:0000313" key="8">
    <source>
        <dbReference type="EMBL" id="JAS16045.1"/>
    </source>
</evidence>
<evidence type="ECO:0000256" key="6">
    <source>
        <dbReference type="ARBA" id="ARBA00022679"/>
    </source>
</evidence>
<protein>
    <recommendedName>
        <fullName evidence="3">protein-L-isoaspartate(D-aspartate) O-methyltransferase</fullName>
        <ecNumber evidence="3">2.1.1.77</ecNumber>
    </recommendedName>
</protein>
<evidence type="ECO:0000256" key="1">
    <source>
        <dbReference type="ARBA" id="ARBA00004496"/>
    </source>
</evidence>
<dbReference type="PANTHER" id="PTHR11579">
    <property type="entry name" value="PROTEIN-L-ISOASPARTATE O-METHYLTRANSFERASE"/>
    <property type="match status" value="1"/>
</dbReference>
<organism evidence="8">
    <name type="scientific">Clastoptera arizonana</name>
    <name type="common">Arizona spittle bug</name>
    <dbReference type="NCBI Taxonomy" id="38151"/>
    <lineage>
        <taxon>Eukaryota</taxon>
        <taxon>Metazoa</taxon>
        <taxon>Ecdysozoa</taxon>
        <taxon>Arthropoda</taxon>
        <taxon>Hexapoda</taxon>
        <taxon>Insecta</taxon>
        <taxon>Pterygota</taxon>
        <taxon>Neoptera</taxon>
        <taxon>Paraneoptera</taxon>
        <taxon>Hemiptera</taxon>
        <taxon>Auchenorrhyncha</taxon>
        <taxon>Cercopoidea</taxon>
        <taxon>Clastopteridae</taxon>
        <taxon>Clastoptera</taxon>
    </lineage>
</organism>
<keyword evidence="6" id="KW-0808">Transferase</keyword>
<evidence type="ECO:0000256" key="3">
    <source>
        <dbReference type="ARBA" id="ARBA00011890"/>
    </source>
</evidence>
<comment type="similarity">
    <text evidence="2">Belongs to the methyltransferase superfamily. L-isoaspartyl/D-aspartyl protein methyltransferase family.</text>
</comment>
<dbReference type="GO" id="GO:0005737">
    <property type="term" value="C:cytoplasm"/>
    <property type="evidence" value="ECO:0007669"/>
    <property type="project" value="UniProtKB-SubCell"/>
</dbReference>
<dbReference type="GO" id="GO:0032259">
    <property type="term" value="P:methylation"/>
    <property type="evidence" value="ECO:0007669"/>
    <property type="project" value="UniProtKB-KW"/>
</dbReference>
<dbReference type="Pfam" id="PF01135">
    <property type="entry name" value="PCMT"/>
    <property type="match status" value="1"/>
</dbReference>
<evidence type="ECO:0000256" key="5">
    <source>
        <dbReference type="ARBA" id="ARBA00022603"/>
    </source>
</evidence>
<dbReference type="InterPro" id="IPR029063">
    <property type="entry name" value="SAM-dependent_MTases_sf"/>
</dbReference>
<dbReference type="SUPFAM" id="SSF53335">
    <property type="entry name" value="S-adenosyl-L-methionine-dependent methyltransferases"/>
    <property type="match status" value="1"/>
</dbReference>
<reference evidence="8" key="1">
    <citation type="submission" date="2015-12" db="EMBL/GenBank/DDBJ databases">
        <title>De novo transcriptome assembly of four potential Pierce s Disease insect vectors from Arizona vineyards.</title>
        <authorList>
            <person name="Tassone E.E."/>
        </authorList>
    </citation>
    <scope>NUCLEOTIDE SEQUENCE</scope>
</reference>
<dbReference type="InterPro" id="IPR000682">
    <property type="entry name" value="PCMT"/>
</dbReference>
<dbReference type="EMBL" id="GEDC01021253">
    <property type="protein sequence ID" value="JAS16045.1"/>
    <property type="molecule type" value="Transcribed_RNA"/>
</dbReference>
<proteinExistence type="inferred from homology"/>
<accession>A0A1B6CRU6</accession>
<comment type="subcellular location">
    <subcellularLocation>
        <location evidence="1">Cytoplasm</location>
    </subcellularLocation>
</comment>
<name>A0A1B6CRU6_9HEMI</name>
<evidence type="ECO:0000256" key="2">
    <source>
        <dbReference type="ARBA" id="ARBA00005369"/>
    </source>
</evidence>
<gene>
    <name evidence="8" type="ORF">g.5428</name>
</gene>
<dbReference type="EC" id="2.1.1.77" evidence="3"/>
<dbReference type="CDD" id="cd02440">
    <property type="entry name" value="AdoMet_MTases"/>
    <property type="match status" value="1"/>
</dbReference>
<keyword evidence="4" id="KW-0963">Cytoplasm</keyword>
<keyword evidence="5" id="KW-0489">Methyltransferase</keyword>
<dbReference type="PANTHER" id="PTHR11579:SF0">
    <property type="entry name" value="PROTEIN-L-ISOASPARTATE(D-ASPARTATE) O-METHYLTRANSFERASE"/>
    <property type="match status" value="1"/>
</dbReference>
<evidence type="ECO:0000256" key="7">
    <source>
        <dbReference type="ARBA" id="ARBA00022691"/>
    </source>
</evidence>
<feature type="non-terminal residue" evidence="8">
    <location>
        <position position="148"/>
    </location>
</feature>
<dbReference type="GO" id="GO:0004719">
    <property type="term" value="F:protein-L-isoaspartate (D-aspartate) O-methyltransferase activity"/>
    <property type="evidence" value="ECO:0007669"/>
    <property type="project" value="UniProtKB-EC"/>
</dbReference>
<evidence type="ECO:0000256" key="4">
    <source>
        <dbReference type="ARBA" id="ARBA00022490"/>
    </source>
</evidence>
<dbReference type="Gene3D" id="3.40.50.150">
    <property type="entry name" value="Vaccinia Virus protein VP39"/>
    <property type="match status" value="1"/>
</dbReference>
<keyword evidence="7" id="KW-0949">S-adenosyl-L-methionine</keyword>
<sequence>MTNLDRDLFLDYNTYLDETTGTGFGFGTELSSPSMHAKTLELLKPYIKPDSKILDVGCGVGYLTICLAMMIGKNGSVVGVDHVDEILSFTRNIVLEHYIDLFYSGKLRFYDGDARQGMPFLAPYNIIHVGVAVNDSVPEALMSQLAVG</sequence>